<organism evidence="1 2">
    <name type="scientific">Lentinula raphanica</name>
    <dbReference type="NCBI Taxonomy" id="153919"/>
    <lineage>
        <taxon>Eukaryota</taxon>
        <taxon>Fungi</taxon>
        <taxon>Dikarya</taxon>
        <taxon>Basidiomycota</taxon>
        <taxon>Agaricomycotina</taxon>
        <taxon>Agaricomycetes</taxon>
        <taxon>Agaricomycetidae</taxon>
        <taxon>Agaricales</taxon>
        <taxon>Marasmiineae</taxon>
        <taxon>Omphalotaceae</taxon>
        <taxon>Lentinula</taxon>
    </lineage>
</organism>
<name>A0AA38NV69_9AGAR</name>
<dbReference type="Proteomes" id="UP001163846">
    <property type="component" value="Unassembled WGS sequence"/>
</dbReference>
<comment type="caution">
    <text evidence="1">The sequence shown here is derived from an EMBL/GenBank/DDBJ whole genome shotgun (WGS) entry which is preliminary data.</text>
</comment>
<keyword evidence="2" id="KW-1185">Reference proteome</keyword>
<dbReference type="EMBL" id="MU807666">
    <property type="protein sequence ID" value="KAJ3831230.1"/>
    <property type="molecule type" value="Genomic_DNA"/>
</dbReference>
<proteinExistence type="predicted"/>
<gene>
    <name evidence="1" type="ORF">F5878DRAFT_647818</name>
</gene>
<reference evidence="1" key="1">
    <citation type="submission" date="2022-08" db="EMBL/GenBank/DDBJ databases">
        <authorList>
            <consortium name="DOE Joint Genome Institute"/>
            <person name="Min B."/>
            <person name="Riley R."/>
            <person name="Sierra-Patev S."/>
            <person name="Naranjo-Ortiz M."/>
            <person name="Looney B."/>
            <person name="Konkel Z."/>
            <person name="Slot J.C."/>
            <person name="Sakamoto Y."/>
            <person name="Steenwyk J.L."/>
            <person name="Rokas A."/>
            <person name="Carro J."/>
            <person name="Camarero S."/>
            <person name="Ferreira P."/>
            <person name="Molpeceres G."/>
            <person name="Ruiz-Duenas F.J."/>
            <person name="Serrano A."/>
            <person name="Henrissat B."/>
            <person name="Drula E."/>
            <person name="Hughes K.W."/>
            <person name="Mata J.L."/>
            <person name="Ishikawa N.K."/>
            <person name="Vargas-Isla R."/>
            <person name="Ushijima S."/>
            <person name="Smith C.A."/>
            <person name="Ahrendt S."/>
            <person name="Andreopoulos W."/>
            <person name="He G."/>
            <person name="Labutti K."/>
            <person name="Lipzen A."/>
            <person name="Ng V."/>
            <person name="Sandor L."/>
            <person name="Barry K."/>
            <person name="Martinez A.T."/>
            <person name="Xiao Y."/>
            <person name="Gibbons J.G."/>
            <person name="Terashima K."/>
            <person name="Hibbett D.S."/>
            <person name="Grigoriev I.V."/>
        </authorList>
    </citation>
    <scope>NUCLEOTIDE SEQUENCE</scope>
    <source>
        <strain evidence="1">TFB9207</strain>
    </source>
</reference>
<sequence length="173" mass="19898">MIKPILLRQEESEYITRRFLASCSEDEISYQTIVDVVWGDEKLCATGRVDRLQTLSEADVNHWCDRSLYVFSNLSSVARVSLPLPNNDYRPPFSILALYHSNLRWFHEIPPHGLPVLTPWGRETKVVAVLVEVLGTDFRLLKTSPDRCKLRDELQIPHLENPRVNLSDSAGRK</sequence>
<evidence type="ECO:0000313" key="2">
    <source>
        <dbReference type="Proteomes" id="UP001163846"/>
    </source>
</evidence>
<protein>
    <submittedName>
        <fullName evidence="1">Uncharacterized protein</fullName>
    </submittedName>
</protein>
<dbReference type="AlphaFoldDB" id="A0AA38NV69"/>
<accession>A0AA38NV69</accession>
<evidence type="ECO:0000313" key="1">
    <source>
        <dbReference type="EMBL" id="KAJ3831230.1"/>
    </source>
</evidence>